<feature type="compositionally biased region" description="Basic and acidic residues" evidence="1">
    <location>
        <begin position="898"/>
        <end position="908"/>
    </location>
</feature>
<feature type="compositionally biased region" description="Polar residues" evidence="1">
    <location>
        <begin position="772"/>
        <end position="788"/>
    </location>
</feature>
<keyword evidence="4" id="KW-1185">Reference proteome</keyword>
<feature type="region of interest" description="Disordered" evidence="1">
    <location>
        <begin position="661"/>
        <end position="954"/>
    </location>
</feature>
<feature type="compositionally biased region" description="Low complexity" evidence="1">
    <location>
        <begin position="872"/>
        <end position="882"/>
    </location>
</feature>
<feature type="compositionally biased region" description="Acidic residues" evidence="1">
    <location>
        <begin position="800"/>
        <end position="812"/>
    </location>
</feature>
<proteinExistence type="predicted"/>
<accession>A0ABQ0CJ54</accession>
<evidence type="ECO:0008006" key="5">
    <source>
        <dbReference type="Google" id="ProtNLM"/>
    </source>
</evidence>
<feature type="compositionally biased region" description="Low complexity" evidence="1">
    <location>
        <begin position="178"/>
        <end position="230"/>
    </location>
</feature>
<feature type="region of interest" description="Disordered" evidence="1">
    <location>
        <begin position="289"/>
        <end position="310"/>
    </location>
</feature>
<feature type="region of interest" description="Disordered" evidence="1">
    <location>
        <begin position="585"/>
        <end position="605"/>
    </location>
</feature>
<comment type="caution">
    <text evidence="3">The sequence shown here is derived from an EMBL/GenBank/DDBJ whole genome shotgun (WGS) entry which is preliminary data.</text>
</comment>
<feature type="compositionally biased region" description="Polar residues" evidence="1">
    <location>
        <begin position="355"/>
        <end position="367"/>
    </location>
</feature>
<feature type="compositionally biased region" description="Polar residues" evidence="1">
    <location>
        <begin position="914"/>
        <end position="924"/>
    </location>
</feature>
<feature type="compositionally biased region" description="Polar residues" evidence="1">
    <location>
        <begin position="669"/>
        <end position="681"/>
    </location>
</feature>
<feature type="region of interest" description="Disordered" evidence="1">
    <location>
        <begin position="483"/>
        <end position="528"/>
    </location>
</feature>
<feature type="transmembrane region" description="Helical" evidence="2">
    <location>
        <begin position="262"/>
        <end position="282"/>
    </location>
</feature>
<feature type="region of interest" description="Disordered" evidence="1">
    <location>
        <begin position="171"/>
        <end position="230"/>
    </location>
</feature>
<protein>
    <recommendedName>
        <fullName evidence="5">Mid2 domain-containing protein</fullName>
    </recommendedName>
</protein>
<keyword evidence="2" id="KW-0812">Transmembrane</keyword>
<organism evidence="3 4">
    <name type="scientific">Epichloe bromicola</name>
    <dbReference type="NCBI Taxonomy" id="79588"/>
    <lineage>
        <taxon>Eukaryota</taxon>
        <taxon>Fungi</taxon>
        <taxon>Dikarya</taxon>
        <taxon>Ascomycota</taxon>
        <taxon>Pezizomycotina</taxon>
        <taxon>Sordariomycetes</taxon>
        <taxon>Hypocreomycetidae</taxon>
        <taxon>Hypocreales</taxon>
        <taxon>Clavicipitaceae</taxon>
        <taxon>Epichloe</taxon>
    </lineage>
</organism>
<feature type="compositionally biased region" description="Polar residues" evidence="1">
    <location>
        <begin position="585"/>
        <end position="601"/>
    </location>
</feature>
<feature type="compositionally biased region" description="Basic and acidic residues" evidence="1">
    <location>
        <begin position="295"/>
        <end position="310"/>
    </location>
</feature>
<feature type="region of interest" description="Disordered" evidence="1">
    <location>
        <begin position="355"/>
        <end position="391"/>
    </location>
</feature>
<evidence type="ECO:0000256" key="1">
    <source>
        <dbReference type="SAM" id="MobiDB-lite"/>
    </source>
</evidence>
<feature type="region of interest" description="Disordered" evidence="1">
    <location>
        <begin position="435"/>
        <end position="469"/>
    </location>
</feature>
<feature type="compositionally biased region" description="Pro residues" evidence="1">
    <location>
        <begin position="627"/>
        <end position="637"/>
    </location>
</feature>
<dbReference type="Proteomes" id="UP001562357">
    <property type="component" value="Unassembled WGS sequence"/>
</dbReference>
<feature type="region of interest" description="Disordered" evidence="1">
    <location>
        <begin position="618"/>
        <end position="639"/>
    </location>
</feature>
<evidence type="ECO:0000313" key="3">
    <source>
        <dbReference type="EMBL" id="GAB0133480.1"/>
    </source>
</evidence>
<evidence type="ECO:0000256" key="2">
    <source>
        <dbReference type="SAM" id="Phobius"/>
    </source>
</evidence>
<keyword evidence="2" id="KW-0472">Membrane</keyword>
<name>A0ABQ0CJ54_9HYPO</name>
<sequence length="954" mass="101802">MHGLLGRKSIFLETKRRDSRHFIHLQKRRIRMHLPRSLLFVPVLACPIAAVEKSWPVSNLTLELSHFVPACAEDCFTSFLQANYGLERGREKIPSLQELCSTDGETGFTVGEGAVQCIAAEKSIDGCSDTDASSSVIYNAHQMCIDQPGAITPTHGVITATLLLPPSGAGPVSFPAPSRTARTRSMSRTTGRPSTLVVDTHSLTRTTSSASSTTDTTLGASVSTGTRSAAETSTTTAAAAAAAAGAARAAGSGGSLTPLQKAGISVGVIGFAIIGIGILLLFRLRRAKRKREHKRLPETPSRRDSWGYKFDRNHGDHGGGHTGGDTAWMANSVHPCRGPNVASSIPPVISAARTTTVTPSAASRATLSTAGPPAGPSTTSTSSSAAPPRAYNRASWRPSAIGLAISPAASKNALPSPNSRPISKLLPARPLLTLAIPKKPSTPPIKYAEMPSHRNQSETSSPKYTRVASHPPVLPKLSIVPERHDDSLSVTKTTNKPRESTMTEFEEDGRESSSMSPQGQIWRPPRPPSAVPLSAAAYYVADKHGNWVLGDSKRISQTAELEGTTPLAAHPKLATSMTILPISNNQQKTDQPQSSSNNNAPQPGVTCHAVSHVAFHRPGARRSSSVPNPPAPAPAPAPAQQCIRVVTEPLLKLQDAQDDFVPRPLFSSAPRSSGRSLTRPQAPSADSGITTMTSTSSEDEEDEKHGEPSPNVQQINLPPVAESPRNGNAHAHAHANGHGHGHGRSPVSYPKIPGRETGPTGTRAKLVPPRMPTTTTVNWPPSSPSRAGNTMRLVKPSPEPEPEDDDDDDDDDRTQLPSASVPSQRPRSQLQQPSPFPARQQTWQSPRPRRPSPSWIPGLPAHPHPQRRPRHTSTGPGPGTSTLWLPPQARARAGTLKMETEPDHERPHFRPILSISTDWHTGSAPQPRGLPSSPPWLPPLTPTRRGTDLFLNVR</sequence>
<feature type="compositionally biased region" description="Low complexity" evidence="1">
    <location>
        <begin position="368"/>
        <end position="388"/>
    </location>
</feature>
<reference evidence="4" key="1">
    <citation type="submission" date="2024-06" db="EMBL/GenBank/DDBJ databases">
        <title>Draft Genome Sequences of Epichloe bromicola Strains Isolated from Elymus ciliaris.</title>
        <authorList>
            <consortium name="Epichloe bromicola genome sequencing consortium"/>
            <person name="Miura A."/>
            <person name="Imano S."/>
            <person name="Ashida A."/>
            <person name="Sato I."/>
            <person name="Chiba S."/>
            <person name="Tanaka A."/>
            <person name="Camagna M."/>
            <person name="Takemoto D."/>
        </authorList>
    </citation>
    <scope>NUCLEOTIDE SEQUENCE [LARGE SCALE GENOMIC DNA]</scope>
    <source>
        <strain evidence="4">DP</strain>
    </source>
</reference>
<evidence type="ECO:0000313" key="4">
    <source>
        <dbReference type="Proteomes" id="UP001562357"/>
    </source>
</evidence>
<feature type="compositionally biased region" description="Low complexity" evidence="1">
    <location>
        <begin position="820"/>
        <end position="833"/>
    </location>
</feature>
<feature type="compositionally biased region" description="Basic residues" evidence="1">
    <location>
        <begin position="731"/>
        <end position="743"/>
    </location>
</feature>
<keyword evidence="2" id="KW-1133">Transmembrane helix</keyword>
<feature type="compositionally biased region" description="Pro residues" evidence="1">
    <location>
        <begin position="932"/>
        <end position="941"/>
    </location>
</feature>
<dbReference type="EMBL" id="BAAFGZ010000045">
    <property type="protein sequence ID" value="GAB0133480.1"/>
    <property type="molecule type" value="Genomic_DNA"/>
</dbReference>
<gene>
    <name evidence="3" type="primary">g1887</name>
    <name evidence="3" type="ORF">EsDP_00001887</name>
</gene>